<keyword evidence="3" id="KW-1185">Reference proteome</keyword>
<protein>
    <submittedName>
        <fullName evidence="2">Uncharacterized protein</fullName>
    </submittedName>
</protein>
<dbReference type="AlphaFoldDB" id="A0A4D6LAK1"/>
<proteinExistence type="predicted"/>
<sequence length="219" mass="25173">MTAVHRGSTCNVKPYLARGDAIHHEQRDEPPQQRLRTASGSHCESQNYPADTTVAAVNHHHEAVASTVTDRRFRSVQQIDVAKPLCVTDRRRETRPPRQSRLMLSETKNIDEAIASHRCCRIHLLRLAKNKKRRCIRRRGKEAAVTATEVARLHCWRNHHRRSREPESFPLTTKLLRVAHRWRNLRDRDRCSSSDANHNGAVPVMKMKALKEGGTPIEN</sequence>
<feature type="compositionally biased region" description="Polar residues" evidence="1">
    <location>
        <begin position="34"/>
        <end position="47"/>
    </location>
</feature>
<dbReference type="EMBL" id="CP039347">
    <property type="protein sequence ID" value="QCD85568.1"/>
    <property type="molecule type" value="Genomic_DNA"/>
</dbReference>
<name>A0A4D6LAK1_VIGUN</name>
<reference evidence="2 3" key="1">
    <citation type="submission" date="2019-04" db="EMBL/GenBank/DDBJ databases">
        <title>An improved genome assembly and genetic linkage map for asparagus bean, Vigna unguiculata ssp. sesquipedialis.</title>
        <authorList>
            <person name="Xia Q."/>
            <person name="Zhang R."/>
            <person name="Dong Y."/>
        </authorList>
    </citation>
    <scope>NUCLEOTIDE SEQUENCE [LARGE SCALE GENOMIC DNA]</scope>
    <source>
        <tissue evidence="2">Leaf</tissue>
    </source>
</reference>
<accession>A0A4D6LAK1</accession>
<gene>
    <name evidence="2" type="ORF">DEO72_LG3g87</name>
</gene>
<dbReference type="Proteomes" id="UP000501690">
    <property type="component" value="Linkage Group LG3"/>
</dbReference>
<feature type="region of interest" description="Disordered" evidence="1">
    <location>
        <begin position="24"/>
        <end position="47"/>
    </location>
</feature>
<organism evidence="2 3">
    <name type="scientific">Vigna unguiculata</name>
    <name type="common">Cowpea</name>
    <dbReference type="NCBI Taxonomy" id="3917"/>
    <lineage>
        <taxon>Eukaryota</taxon>
        <taxon>Viridiplantae</taxon>
        <taxon>Streptophyta</taxon>
        <taxon>Embryophyta</taxon>
        <taxon>Tracheophyta</taxon>
        <taxon>Spermatophyta</taxon>
        <taxon>Magnoliopsida</taxon>
        <taxon>eudicotyledons</taxon>
        <taxon>Gunneridae</taxon>
        <taxon>Pentapetalae</taxon>
        <taxon>rosids</taxon>
        <taxon>fabids</taxon>
        <taxon>Fabales</taxon>
        <taxon>Fabaceae</taxon>
        <taxon>Papilionoideae</taxon>
        <taxon>50 kb inversion clade</taxon>
        <taxon>NPAAA clade</taxon>
        <taxon>indigoferoid/millettioid clade</taxon>
        <taxon>Phaseoleae</taxon>
        <taxon>Vigna</taxon>
    </lineage>
</organism>
<evidence type="ECO:0000313" key="3">
    <source>
        <dbReference type="Proteomes" id="UP000501690"/>
    </source>
</evidence>
<evidence type="ECO:0000313" key="2">
    <source>
        <dbReference type="EMBL" id="QCD85568.1"/>
    </source>
</evidence>
<evidence type="ECO:0000256" key="1">
    <source>
        <dbReference type="SAM" id="MobiDB-lite"/>
    </source>
</evidence>